<reference evidence="9" key="1">
    <citation type="submission" date="2016-11" db="UniProtKB">
        <authorList>
            <consortium name="WormBaseParasite"/>
        </authorList>
    </citation>
    <scope>IDENTIFICATION</scope>
</reference>
<feature type="compositionally biased region" description="Low complexity" evidence="7">
    <location>
        <begin position="2219"/>
        <end position="2239"/>
    </location>
</feature>
<proteinExistence type="inferred from homology"/>
<evidence type="ECO:0000313" key="8">
    <source>
        <dbReference type="Proteomes" id="UP000095280"/>
    </source>
</evidence>
<organism evidence="8 9">
    <name type="scientific">Macrostomum lignano</name>
    <dbReference type="NCBI Taxonomy" id="282301"/>
    <lineage>
        <taxon>Eukaryota</taxon>
        <taxon>Metazoa</taxon>
        <taxon>Spiralia</taxon>
        <taxon>Lophotrochozoa</taxon>
        <taxon>Platyhelminthes</taxon>
        <taxon>Rhabditophora</taxon>
        <taxon>Macrostomorpha</taxon>
        <taxon>Macrostomida</taxon>
        <taxon>Macrostomidae</taxon>
        <taxon>Macrostomum</taxon>
    </lineage>
</organism>
<feature type="region of interest" description="Disordered" evidence="7">
    <location>
        <begin position="2667"/>
        <end position="2704"/>
    </location>
</feature>
<dbReference type="GO" id="GO:0000226">
    <property type="term" value="P:microtubule cytoskeleton organization"/>
    <property type="evidence" value="ECO:0007669"/>
    <property type="project" value="TreeGrafter"/>
</dbReference>
<dbReference type="InterPro" id="IPR004344">
    <property type="entry name" value="TTL/TTLL_fam"/>
</dbReference>
<dbReference type="GO" id="GO:0070740">
    <property type="term" value="F:tubulin-glutamic acid ligase activity"/>
    <property type="evidence" value="ECO:0007669"/>
    <property type="project" value="TreeGrafter"/>
</dbReference>
<feature type="region of interest" description="Disordered" evidence="7">
    <location>
        <begin position="1535"/>
        <end position="1563"/>
    </location>
</feature>
<keyword evidence="4" id="KW-0067">ATP-binding</keyword>
<dbReference type="PROSITE" id="PS51221">
    <property type="entry name" value="TTL"/>
    <property type="match status" value="1"/>
</dbReference>
<dbReference type="Pfam" id="PF03133">
    <property type="entry name" value="TTL"/>
    <property type="match status" value="1"/>
</dbReference>
<dbReference type="Proteomes" id="UP000095280">
    <property type="component" value="Unplaced"/>
</dbReference>
<dbReference type="SUPFAM" id="SSF56059">
    <property type="entry name" value="Glutathione synthetase ATP-binding domain-like"/>
    <property type="match status" value="1"/>
</dbReference>
<dbReference type="GO" id="GO:0036064">
    <property type="term" value="C:ciliary basal body"/>
    <property type="evidence" value="ECO:0007669"/>
    <property type="project" value="TreeGrafter"/>
</dbReference>
<keyword evidence="8" id="KW-1185">Reference proteome</keyword>
<dbReference type="PANTHER" id="PTHR12241:SF145">
    <property type="entry name" value="TUBULIN POLYGLUTAMYLASE TTLL5"/>
    <property type="match status" value="1"/>
</dbReference>
<feature type="compositionally biased region" description="Basic and acidic residues" evidence="7">
    <location>
        <begin position="1535"/>
        <end position="1547"/>
    </location>
</feature>
<dbReference type="GO" id="GO:0015631">
    <property type="term" value="F:tubulin binding"/>
    <property type="evidence" value="ECO:0007669"/>
    <property type="project" value="TreeGrafter"/>
</dbReference>
<keyword evidence="3" id="KW-0547">Nucleotide-binding</keyword>
<feature type="region of interest" description="Disordered" evidence="7">
    <location>
        <begin position="2385"/>
        <end position="2489"/>
    </location>
</feature>
<name>A0A1I8I7Z2_9PLAT</name>
<sequence length="2827" mass="307170">ARVKVSFVDDNWLHPVPTCRANISEQQNQRVDQGHAVRESCIQLVSGTVRNMNGAAQQRTPVYTMPKFSGLKLRDRVENRKALNTAVTTKAGMRMSVQFGSIIKQLISPIRPARVSVVTVLSFLCILTCRYEPLLQVQQQAGKQRDQRISKKEIAEHNSVLLHQILVPIRDQVHRSQADMLRRRARVHLEPVVLSRVDGDCQADCEHAEACVHSECDEAVDVAARYLLNERRSVLYFEAAWPNEYDARSDCRVEKQQRLERPGKLLTTSTDGTIVHAPNRPLIIAATTNGNFTMVDSCSVKQRLPSPNSAAAMVFTTRKPQRSRMNPDATLPNGVTTWVMVNARNRPEKSRVSSMARPMVTAIRRLEGAARGGFFSLSDMANVLYCFFNSWSSVNRKKIATVGLISSTKHIENRKKELEVFSQQPVQEVPLLTLQTPYRLHPDTGPRSAALSSVISGSSMSARASSAAIASASSSDISWLLAPSLNGQVDGDAAILVTGNGREKASSQLVVFGAMLSIVLRDAENFEEPLSLLMLSDEDLRGLRGPEEEAVDAVGIRVSDSIVEDGSEGRQLVGGEGCDCPATAVWGVEVETDEVRSNLTLGLRVEGGVAIVSLLAALRPSLWATLPSRCEYERMSSLSREELCSRPSGIFRVDGLCLEGSHDRWHEASVGCGTRELAVSLESASQPELTSAFWPVLDERWLERALSMVASAASRASGLRMLQKNMGMVGAVAIEAWAAGLMLLLVGGGNEAFGGTRRGFGARVRSGGLASITGVARCWRPRVSVAQEAGGSKGRCRSCRGGSPGSPKLKAKVALELCHSGHERLPAFSMEVADLVSELDREAAPDGVDVAVDGAGELAKARAGRVGAVDCRETNLQKDSGADESGRIAIDADFGAGWVLAHQPLISGTGLCRLKVGLVDNNWLHLVPTCRANISEQQNQRVDQGHAEYFESELTVSGFRESCIQFMSGTVRNMNGAAEQMIPVYTMPKFSGLKLQDRITSDASSDTTLDSVVLGSCCCWASFFRLVAAQRRQADCLGRQARVQLEPVVLSRVEGDCQADGQHAEACVHSECDEAVNASNRPLIIEATTNGNFTMVDSCSVKQRLPSPNSAAAMVFTTRKPQRSRMNPDATLPNGVTTWVMVNARNRPEKSRVSSMARPMVTAMRRSEGAAGSGFFLLSDMLKEAFVSELQNFSKARVKVNFVDDNWLHPVPTCRANISEQQNQRVDQGHAGMRIPVLFGSIIRQLIAPMRAVKVSVVTVLSLYDRWLFWRTETGRVEGDSQADSQHTETCVHSKCDEAVDVAARYLLNKSTEVTIVQASNRPLIIEATTNGNFTMVDSCSVKQRLPSPNSAAAMVFTTRKPQRSRMNPDATLPNGVTTWVMVNARTGEEQSLEHGETDGDGDAQLYHRHYALGIEEEGKHPLVPALGPGPSCLQGSLPTSSHPLCTSALCLAVKMIQKHLITSDDFRTVMMATVLISIDEKLAELYAGLFLSTCQDGASLISAIEEYFDVDGLNCYALTFGRFIEFKKTTPDLRNELGEPANKEEEPATEPSRPQKRLSKPALTSKHGWLNLVPTGRAKISEQQNQRVDQGHADEAGQDAVNLQGIDSFFCAAKNANAAAMQTMPEFTMPKFSSLKLCNRMVPTLLAWEASDDSIIELQPGELDKLGFCFWVAGPESTWSRLYFPGVKQRLPSPNSAAATVFTTRKPQRSRMNPDATLPNGVTTWVMVNARTGEEQSLQHGETDGDGDAQVGRRCQRRLLLARGLMISIATAAATGVDSSAAVIDDLNDVVPLADADANDDEDEDEDEDDCGGGGDGAIELCVPDAEHPSLVWCGQRRKRPILVFLPHAVERRNPQVRCIGEKYHLAFKIVRTECKLLKTILLAHGFHETHPNSLDFNLVWTGGHLKPYSLRGMTEFQKINHFPRSYELTRKDRLFKNVQRMQQLMGARHFDFVPASFILPAEYQDLCSYHHAEKGPFIVKPIASSRGRGIFIVNNPEQIVLDEQLVACKYIANPLLVDGFKFDLRIYVAVTSYDPLMIYVYEEGLARFATVRYQADGRQLRNQCMHLTNYSVNKRNRDFVQNDDAEVEDYGNKWSLGALLRYLRSEGHDTAALMMRIEDVVIKSILSVESAVSAACRMFQPHRGNCFELYGFDIILDEALRPWLLEVNLSPSLACDSPLDFKIKCNMLSDLLSLVGFVCQDPMLRVLHAPGGGAGARAGSAGSSSRPGSASSVRSAGSAGGGGGQPSLDEQRMLRIAREEFRRRGGWLRVFPSQHSWDTYSAFLQQSPQQGQANAALHRMLYPKRWPTQASQAQSRAGSASASTVPAGKLSLHSISSASLAGALRTAAGLASRQYGRIRAAYRTALRRVRRYESRLTRDEAPVIVNAAPAPPALRPSRQRTTTTTATTTEAPAVESSVEALPPRPPASTAATATSANARSRPPRPKSSVRQPTDPTSQQQQQHPASSGATPAAPPVDPESVVSRGGGMSPLQARQAFAAYLARIRRRLLADQAVLAHETLSPEDERLANDQLDLVLRFLRRADAEGAGKASGLPSRRLSLAQRQSVLAGLLADFVRRYARETETMRQRGEDGSGGLPAGEFAVFVRTAEEAQLEALLTAYTRANRSAGVFIRASPASSTTAAGPPPTRLISASASQFVRPVADVAGGVGHPRRRPISASGGRQTQPSTGAAQPGVNGANGGGGGNLKSLTTYDEAALNAALQRLAVRQQSRQYAAYRVDALLSRPVSADPSAAAASTSLSDHYGPQLQAGGGSRLSAAATKTDLVAQIRQSRALLEASRAKHSAALAATSGVVLPAPVPSPLPPS</sequence>
<evidence type="ECO:0000256" key="1">
    <source>
        <dbReference type="ARBA" id="ARBA00006820"/>
    </source>
</evidence>
<feature type="region of interest" description="Disordered" evidence="7">
    <location>
        <begin position="2217"/>
        <end position="2252"/>
    </location>
</feature>
<evidence type="ECO:0000256" key="5">
    <source>
        <dbReference type="ARBA" id="ARBA00041448"/>
    </source>
</evidence>
<comment type="similarity">
    <text evidence="1">Belongs to the tubulin--tyrosine ligase family.</text>
</comment>
<feature type="compositionally biased region" description="Low complexity" evidence="7">
    <location>
        <begin position="2429"/>
        <end position="2473"/>
    </location>
</feature>
<dbReference type="WBParaSite" id="maker-uti_cns_0010513-snap-gene-0.5-mRNA-1">
    <property type="protein sequence ID" value="maker-uti_cns_0010513-snap-gene-0.5-mRNA-1"/>
    <property type="gene ID" value="maker-uti_cns_0010513-snap-gene-0.5"/>
</dbReference>
<accession>A0A1I8I7Z2</accession>
<evidence type="ECO:0000256" key="6">
    <source>
        <dbReference type="ARBA" id="ARBA00049274"/>
    </source>
</evidence>
<keyword evidence="2" id="KW-0436">Ligase</keyword>
<evidence type="ECO:0000256" key="3">
    <source>
        <dbReference type="ARBA" id="ARBA00022741"/>
    </source>
</evidence>
<evidence type="ECO:0000256" key="4">
    <source>
        <dbReference type="ARBA" id="ARBA00022840"/>
    </source>
</evidence>
<dbReference type="PANTHER" id="PTHR12241">
    <property type="entry name" value="TUBULIN POLYGLUTAMYLASE"/>
    <property type="match status" value="1"/>
</dbReference>
<dbReference type="Gene3D" id="3.30.470.20">
    <property type="entry name" value="ATP-grasp fold, B domain"/>
    <property type="match status" value="1"/>
</dbReference>
<evidence type="ECO:0000256" key="2">
    <source>
        <dbReference type="ARBA" id="ARBA00022598"/>
    </source>
</evidence>
<protein>
    <recommendedName>
        <fullName evidence="5">Tubulin--tyrosine ligase-like protein 5</fullName>
    </recommendedName>
</protein>
<evidence type="ECO:0000256" key="7">
    <source>
        <dbReference type="SAM" id="MobiDB-lite"/>
    </source>
</evidence>
<evidence type="ECO:0000313" key="9">
    <source>
        <dbReference type="WBParaSite" id="maker-uti_cns_0010513-snap-gene-0.5-mRNA-1"/>
    </source>
</evidence>
<dbReference type="GO" id="GO:0005524">
    <property type="term" value="F:ATP binding"/>
    <property type="evidence" value="ECO:0007669"/>
    <property type="project" value="UniProtKB-KW"/>
</dbReference>
<comment type="catalytic activity">
    <reaction evidence="6">
        <text>L-glutamyl-[protein] + L-glutamate + ATP = gamma-L-glutamyl-L-glutamyl-[protein] + ADP + phosphate + H(+)</text>
        <dbReference type="Rhea" id="RHEA:60144"/>
        <dbReference type="Rhea" id="RHEA-COMP:10208"/>
        <dbReference type="Rhea" id="RHEA-COMP:15517"/>
        <dbReference type="ChEBI" id="CHEBI:15378"/>
        <dbReference type="ChEBI" id="CHEBI:29973"/>
        <dbReference type="ChEBI" id="CHEBI:29985"/>
        <dbReference type="ChEBI" id="CHEBI:30616"/>
        <dbReference type="ChEBI" id="CHEBI:43474"/>
        <dbReference type="ChEBI" id="CHEBI:143622"/>
        <dbReference type="ChEBI" id="CHEBI:456216"/>
    </reaction>
    <physiologicalReaction direction="left-to-right" evidence="6">
        <dbReference type="Rhea" id="RHEA:60145"/>
    </physiologicalReaction>
</comment>